<organism evidence="1 2">
    <name type="scientific">Chryseobacterium aquaticum subsp. greenlandense</name>
    <dbReference type="NCBI Taxonomy" id="345663"/>
    <lineage>
        <taxon>Bacteria</taxon>
        <taxon>Pseudomonadati</taxon>
        <taxon>Bacteroidota</taxon>
        <taxon>Flavobacteriia</taxon>
        <taxon>Flavobacteriales</taxon>
        <taxon>Weeksellaceae</taxon>
        <taxon>Chryseobacterium group</taxon>
        <taxon>Chryseobacterium</taxon>
    </lineage>
</organism>
<name>A0A101CKE7_9FLAO</name>
<proteinExistence type="predicted"/>
<gene>
    <name evidence="1" type="ORF">AR686_03735</name>
</gene>
<dbReference type="SUPFAM" id="SSF53448">
    <property type="entry name" value="Nucleotide-diphospho-sugar transferases"/>
    <property type="match status" value="1"/>
</dbReference>
<dbReference type="Proteomes" id="UP000054388">
    <property type="component" value="Unassembled WGS sequence"/>
</dbReference>
<evidence type="ECO:0000313" key="1">
    <source>
        <dbReference type="EMBL" id="KUJ57876.1"/>
    </source>
</evidence>
<dbReference type="AlphaFoldDB" id="A0A101CKE7"/>
<dbReference type="EMBL" id="LMAI01000002">
    <property type="protein sequence ID" value="KUJ57876.1"/>
    <property type="molecule type" value="Genomic_DNA"/>
</dbReference>
<accession>A0A101CKE7</accession>
<reference evidence="1 2" key="1">
    <citation type="submission" date="2015-10" db="EMBL/GenBank/DDBJ databases">
        <title>Genome sequence of Chryseobacterium greenlandense.</title>
        <authorList>
            <person name="Newman J."/>
            <person name="Fischer K."/>
            <person name="Miller J."/>
        </authorList>
    </citation>
    <scope>NUCLEOTIDE SEQUENCE [LARGE SCALE GENOMIC DNA]</scope>
    <source>
        <strain evidence="1 2">UMB34</strain>
    </source>
</reference>
<sequence>MSDIFIKSFNRPFYLDRCISSIYQKVTGDFKIKILDDGTPEKYLDKIHKKYPEVEILLSNSYENKVKAIAANIKSGTSINGFEIPTKFWYDNVKNSSDYIIVTEDDVWFTECINLDELQENARKFNIHLLKLGWLGNENERKYLNLNSISENLESAQPKDLLLMNKKLMTAFFHNRYKFFTILYKLKAVNNYTPAKYWALNSILMGFFKKEYWLEIWKDMDGKVDEKKQLINAAVIYKKHQKNPNFISRLKKEVMKTTFQSSATNSYHQYGFDFDVNQFNYLINEAWLRNDFDALQNFPKDFSLDYFKNFVSEKINISEFEKWVEKFRKQYDDMGCITK</sequence>
<protein>
    <submittedName>
        <fullName evidence="1">Uncharacterized protein</fullName>
    </submittedName>
</protein>
<dbReference type="RefSeq" id="WP_059135800.1">
    <property type="nucleotide sequence ID" value="NZ_JBHYEP010000003.1"/>
</dbReference>
<dbReference type="InterPro" id="IPR029044">
    <property type="entry name" value="Nucleotide-diphossugar_trans"/>
</dbReference>
<evidence type="ECO:0000313" key="2">
    <source>
        <dbReference type="Proteomes" id="UP000054388"/>
    </source>
</evidence>
<comment type="caution">
    <text evidence="1">The sequence shown here is derived from an EMBL/GenBank/DDBJ whole genome shotgun (WGS) entry which is preliminary data.</text>
</comment>